<dbReference type="SMART" id="SM00155">
    <property type="entry name" value="PLDc"/>
    <property type="match status" value="2"/>
</dbReference>
<keyword evidence="7" id="KW-1185">Reference proteome</keyword>
<evidence type="ECO:0000256" key="1">
    <source>
        <dbReference type="ARBA" id="ARBA00022801"/>
    </source>
</evidence>
<evidence type="ECO:0000256" key="4">
    <source>
        <dbReference type="SAM" id="Phobius"/>
    </source>
</evidence>
<dbReference type="InterPro" id="IPR025202">
    <property type="entry name" value="PLD-like_dom"/>
</dbReference>
<reference evidence="6 7" key="1">
    <citation type="journal article" date="2005" name="Genome Res.">
        <title>Living with two extremes: conclusions from the genome sequence of Natronomonas pharaonis.</title>
        <authorList>
            <person name="Falb M."/>
            <person name="Pfeiffer F."/>
            <person name="Palm P."/>
            <person name="Rodewald K."/>
            <person name="Hickmann V."/>
            <person name="Tittor J."/>
            <person name="Oesterhelt D."/>
        </authorList>
    </citation>
    <scope>NUCLEOTIDE SEQUENCE [LARGE SCALE GENOMIC DNA]</scope>
    <source>
        <strain evidence="7">ATCC 35678 / DSM 2160 / CIP 103997 / JCM 8858 / NBRC 14720 / NCIMB 2260 / Gabara</strain>
    </source>
</reference>
<name>A0A1U7EX55_NATPD</name>
<dbReference type="Gene3D" id="3.30.870.10">
    <property type="entry name" value="Endonuclease Chain A"/>
    <property type="match status" value="2"/>
</dbReference>
<dbReference type="HOGENOM" id="CLU_026762_0_0_2"/>
<evidence type="ECO:0000256" key="3">
    <source>
        <dbReference type="ARBA" id="ARBA00023098"/>
    </source>
</evidence>
<dbReference type="GO" id="GO:0016042">
    <property type="term" value="P:lipid catabolic process"/>
    <property type="evidence" value="ECO:0007669"/>
    <property type="project" value="UniProtKB-KW"/>
</dbReference>
<keyword evidence="3" id="KW-0443">Lipid metabolism</keyword>
<accession>A0A1U7EX55</accession>
<keyword evidence="1" id="KW-0378">Hydrolase</keyword>
<feature type="transmembrane region" description="Helical" evidence="4">
    <location>
        <begin position="512"/>
        <end position="531"/>
    </location>
</feature>
<dbReference type="STRING" id="348780.NP_3226A"/>
<dbReference type="KEGG" id="nph:NP_3226A"/>
<dbReference type="InterPro" id="IPR051406">
    <property type="entry name" value="PLD_domain"/>
</dbReference>
<dbReference type="PANTHER" id="PTHR43856">
    <property type="entry name" value="CARDIOLIPIN HYDROLASE"/>
    <property type="match status" value="1"/>
</dbReference>
<dbReference type="eggNOG" id="arCOG02039">
    <property type="taxonomic scope" value="Archaea"/>
</dbReference>
<dbReference type="SUPFAM" id="SSF56024">
    <property type="entry name" value="Phospholipase D/nuclease"/>
    <property type="match status" value="2"/>
</dbReference>
<dbReference type="AlphaFoldDB" id="A0A1U7EX55"/>
<keyword evidence="4" id="KW-0472">Membrane</keyword>
<protein>
    <submittedName>
        <fullName evidence="6">Phospholipase D domain protein</fullName>
    </submittedName>
</protein>
<keyword evidence="4" id="KW-1133">Transmembrane helix</keyword>
<sequence>MLVLAAAAVVALGGFPAGVVADGDAAAPDVGAGPNATLVEAFPSPVPRGDPGEFVAVRFDGPTDTTNWTLTDGHATAQLPNRTMSGTVAFSPEPGVARNYTDHRVEPVEGRLLLADDGDRLELRADGRAVSTARYRRAPDSKIRDFEAAAWRPLGATDHRPVSTHIDEATAFVLPDSPDLVEASLSGTENRLWLAGYTFGSDSIADTLVAAANRGVDVRLLLDGAPVGGMTDRQARLLDRLTAAGVDVRLLAGDHSRYRHHHPKYALADDRSLVTTENFKPAGTGGMSSRGWGVRLDDEATADELAAVFESDWSWRAATPWQEYRAGRSFVDGDPALGGFEKRHAPETVSVNSATVLTAPDNADDELVSMLDAAEERILIQQVRIDSRENRLLRAAVRAADRGVPVRIHLADSWYVEDDNAALAEWLTDRAATDDLPLDVRIDDPAGYDKIHTKGVVVDDTAVVGSLNWVRTAKAENREVLVALRGEPAADYYAAVFDDDWHGDDGASSRSVPAGILGAVAVGIAVALLVVRQFEFVGRNGTLTDWQW</sequence>
<dbReference type="Pfam" id="PF13091">
    <property type="entry name" value="PLDc_2"/>
    <property type="match status" value="2"/>
</dbReference>
<evidence type="ECO:0000313" key="6">
    <source>
        <dbReference type="EMBL" id="CAI49704.2"/>
    </source>
</evidence>
<dbReference type="CDD" id="cd09128">
    <property type="entry name" value="PLDc_unchar1_2"/>
    <property type="match status" value="1"/>
</dbReference>
<dbReference type="EnsemblBacteria" id="CAI49704">
    <property type="protein sequence ID" value="CAI49704"/>
    <property type="gene ID" value="NP_3226A"/>
</dbReference>
<gene>
    <name evidence="6" type="ordered locus">NP_3226A</name>
</gene>
<feature type="domain" description="PLD phosphodiesterase" evidence="5">
    <location>
        <begin position="447"/>
        <end position="473"/>
    </location>
</feature>
<keyword evidence="4" id="KW-0812">Transmembrane</keyword>
<dbReference type="PANTHER" id="PTHR43856:SF1">
    <property type="entry name" value="MITOCHONDRIAL CARDIOLIPIN HYDROLASE"/>
    <property type="match status" value="1"/>
</dbReference>
<keyword evidence="2" id="KW-0442">Lipid degradation</keyword>
<evidence type="ECO:0000259" key="5">
    <source>
        <dbReference type="PROSITE" id="PS50035"/>
    </source>
</evidence>
<organism evidence="6 7">
    <name type="scientific">Natronomonas pharaonis (strain ATCC 35678 / DSM 2160 / CIP 103997 / JCM 8858 / NBRC 14720 / NCIMB 2260 / Gabara)</name>
    <name type="common">Halobacterium pharaonis</name>
    <dbReference type="NCBI Taxonomy" id="348780"/>
    <lineage>
        <taxon>Archaea</taxon>
        <taxon>Methanobacteriati</taxon>
        <taxon>Methanobacteriota</taxon>
        <taxon>Stenosarchaea group</taxon>
        <taxon>Halobacteria</taxon>
        <taxon>Halobacteriales</taxon>
        <taxon>Natronomonadaceae</taxon>
        <taxon>Natronomonas</taxon>
    </lineage>
</organism>
<proteinExistence type="predicted"/>
<dbReference type="GO" id="GO:0016891">
    <property type="term" value="F:RNA endonuclease activity producing 5'-phosphomonoesters, hydrolytic mechanism"/>
    <property type="evidence" value="ECO:0007669"/>
    <property type="project" value="TreeGrafter"/>
</dbReference>
<evidence type="ECO:0000313" key="7">
    <source>
        <dbReference type="Proteomes" id="UP000002698"/>
    </source>
</evidence>
<dbReference type="EMBL" id="CR936257">
    <property type="protein sequence ID" value="CAI49704.2"/>
    <property type="molecule type" value="Genomic_DNA"/>
</dbReference>
<dbReference type="InterPro" id="IPR001736">
    <property type="entry name" value="PLipase_D/transphosphatidylase"/>
</dbReference>
<dbReference type="Proteomes" id="UP000002698">
    <property type="component" value="Chromosome"/>
</dbReference>
<evidence type="ECO:0000256" key="2">
    <source>
        <dbReference type="ARBA" id="ARBA00022963"/>
    </source>
</evidence>
<dbReference type="PROSITE" id="PS50035">
    <property type="entry name" value="PLD"/>
    <property type="match status" value="1"/>
</dbReference>